<name>C1N9X3_MICPC</name>
<dbReference type="STRING" id="564608.C1N9X3"/>
<dbReference type="EMBL" id="GG663752">
    <property type="protein sequence ID" value="EEH51143.1"/>
    <property type="molecule type" value="Genomic_DNA"/>
</dbReference>
<dbReference type="Gene3D" id="3.40.250.10">
    <property type="entry name" value="Rhodanese-like domain"/>
    <property type="match status" value="1"/>
</dbReference>
<dbReference type="AlphaFoldDB" id="C1N9X3"/>
<keyword evidence="1 2" id="KW-0413">Isomerase</keyword>
<feature type="domain" description="Rhodanese" evidence="5">
    <location>
        <begin position="189"/>
        <end position="280"/>
    </location>
</feature>
<dbReference type="Pfam" id="PF13616">
    <property type="entry name" value="Rotamase_3"/>
    <property type="match status" value="1"/>
</dbReference>
<dbReference type="PANTHER" id="PTHR43629:SF2">
    <property type="entry name" value="RHODANESE-LIKE_PPIC DOMAIN-CONTAINING PROTEIN 12, CHLOROPLASTIC"/>
    <property type="match status" value="1"/>
</dbReference>
<accession>C1N9X3</accession>
<dbReference type="RefSeq" id="XP_003064809.1">
    <property type="nucleotide sequence ID" value="XM_003064763.1"/>
</dbReference>
<proteinExistence type="predicted"/>
<evidence type="ECO:0000313" key="6">
    <source>
        <dbReference type="EMBL" id="EEH51143.1"/>
    </source>
</evidence>
<dbReference type="Pfam" id="PF00581">
    <property type="entry name" value="Rhodanese"/>
    <property type="match status" value="1"/>
</dbReference>
<protein>
    <recommendedName>
        <fullName evidence="2">Peptidyl-prolyl cis-trans isomerase</fullName>
        <ecNumber evidence="2">5.2.1.8</ecNumber>
    </recommendedName>
</protein>
<dbReference type="Proteomes" id="UP000001876">
    <property type="component" value="Unassembled WGS sequence"/>
</dbReference>
<dbReference type="InterPro" id="IPR000297">
    <property type="entry name" value="PPIase_PpiC"/>
</dbReference>
<evidence type="ECO:0000256" key="1">
    <source>
        <dbReference type="PROSITE-ProRule" id="PRU00278"/>
    </source>
</evidence>
<dbReference type="SMART" id="SM00450">
    <property type="entry name" value="RHOD"/>
    <property type="match status" value="1"/>
</dbReference>
<feature type="compositionally biased region" description="Low complexity" evidence="3">
    <location>
        <begin position="59"/>
        <end position="68"/>
    </location>
</feature>
<keyword evidence="1 2" id="KW-0697">Rotamase</keyword>
<feature type="domain" description="PpiC" evidence="4">
    <location>
        <begin position="73"/>
        <end position="165"/>
    </location>
</feature>
<evidence type="ECO:0000259" key="4">
    <source>
        <dbReference type="PROSITE" id="PS50198"/>
    </source>
</evidence>
<dbReference type="SUPFAM" id="SSF54534">
    <property type="entry name" value="FKBP-like"/>
    <property type="match status" value="1"/>
</dbReference>
<comment type="catalytic activity">
    <reaction evidence="2">
        <text>[protein]-peptidylproline (omega=180) = [protein]-peptidylproline (omega=0)</text>
        <dbReference type="Rhea" id="RHEA:16237"/>
        <dbReference type="Rhea" id="RHEA-COMP:10747"/>
        <dbReference type="Rhea" id="RHEA-COMP:10748"/>
        <dbReference type="ChEBI" id="CHEBI:83833"/>
        <dbReference type="ChEBI" id="CHEBI:83834"/>
        <dbReference type="EC" id="5.2.1.8"/>
    </reaction>
</comment>
<evidence type="ECO:0000256" key="2">
    <source>
        <dbReference type="RuleBase" id="RU363014"/>
    </source>
</evidence>
<dbReference type="GO" id="GO:0003755">
    <property type="term" value="F:peptidyl-prolyl cis-trans isomerase activity"/>
    <property type="evidence" value="ECO:0007669"/>
    <property type="project" value="UniProtKB-UniRule"/>
</dbReference>
<dbReference type="InterPro" id="IPR001763">
    <property type="entry name" value="Rhodanese-like_dom"/>
</dbReference>
<organism evidence="7">
    <name type="scientific">Micromonas pusilla (strain CCMP1545)</name>
    <name type="common">Picoplanktonic green alga</name>
    <dbReference type="NCBI Taxonomy" id="564608"/>
    <lineage>
        <taxon>Eukaryota</taxon>
        <taxon>Viridiplantae</taxon>
        <taxon>Chlorophyta</taxon>
        <taxon>Mamiellophyceae</taxon>
        <taxon>Mamiellales</taxon>
        <taxon>Mamiellaceae</taxon>
        <taxon>Micromonas</taxon>
    </lineage>
</organism>
<keyword evidence="7" id="KW-1185">Reference proteome</keyword>
<reference evidence="6 7" key="1">
    <citation type="journal article" date="2009" name="Science">
        <title>Green evolution and dynamic adaptations revealed by genomes of the marine picoeukaryotes Micromonas.</title>
        <authorList>
            <person name="Worden A.Z."/>
            <person name="Lee J.H."/>
            <person name="Mock T."/>
            <person name="Rouze P."/>
            <person name="Simmons M.P."/>
            <person name="Aerts A.L."/>
            <person name="Allen A.E."/>
            <person name="Cuvelier M.L."/>
            <person name="Derelle E."/>
            <person name="Everett M.V."/>
            <person name="Foulon E."/>
            <person name="Grimwood J."/>
            <person name="Gundlach H."/>
            <person name="Henrissat B."/>
            <person name="Napoli C."/>
            <person name="McDonald S.M."/>
            <person name="Parker M.S."/>
            <person name="Rombauts S."/>
            <person name="Salamov A."/>
            <person name="Von Dassow P."/>
            <person name="Badger J.H."/>
            <person name="Coutinho P.M."/>
            <person name="Demir E."/>
            <person name="Dubchak I."/>
            <person name="Gentemann C."/>
            <person name="Eikrem W."/>
            <person name="Gready J.E."/>
            <person name="John U."/>
            <person name="Lanier W."/>
            <person name="Lindquist E.A."/>
            <person name="Lucas S."/>
            <person name="Mayer K.F."/>
            <person name="Moreau H."/>
            <person name="Not F."/>
            <person name="Otillar R."/>
            <person name="Panaud O."/>
            <person name="Pangilinan J."/>
            <person name="Paulsen I."/>
            <person name="Piegu B."/>
            <person name="Poliakov A."/>
            <person name="Robbens S."/>
            <person name="Schmutz J."/>
            <person name="Toulza E."/>
            <person name="Wyss T."/>
            <person name="Zelensky A."/>
            <person name="Zhou K."/>
            <person name="Armbrust E.V."/>
            <person name="Bhattacharya D."/>
            <person name="Goodenough U.W."/>
            <person name="Van de Peer Y."/>
            <person name="Grigoriev I.V."/>
        </authorList>
    </citation>
    <scope>NUCLEOTIDE SEQUENCE [LARGE SCALE GENOMIC DNA]</scope>
    <source>
        <strain evidence="6 7">CCMP1545</strain>
    </source>
</reference>
<feature type="compositionally biased region" description="Basic residues" evidence="3">
    <location>
        <begin position="40"/>
        <end position="49"/>
    </location>
</feature>
<dbReference type="eggNOG" id="KOG2017">
    <property type="taxonomic scope" value="Eukaryota"/>
</dbReference>
<evidence type="ECO:0000313" key="7">
    <source>
        <dbReference type="Proteomes" id="UP000001876"/>
    </source>
</evidence>
<gene>
    <name evidence="6" type="ORF">MICPUCDRAFT_49302</name>
</gene>
<evidence type="ECO:0000256" key="3">
    <source>
        <dbReference type="SAM" id="MobiDB-lite"/>
    </source>
</evidence>
<evidence type="ECO:0000259" key="5">
    <source>
        <dbReference type="PROSITE" id="PS50206"/>
    </source>
</evidence>
<dbReference type="PROSITE" id="PS50206">
    <property type="entry name" value="RHODANESE_3"/>
    <property type="match status" value="1"/>
</dbReference>
<dbReference type="KEGG" id="mpp:MICPUCDRAFT_49302"/>
<dbReference type="InterPro" id="IPR036873">
    <property type="entry name" value="Rhodanese-like_dom_sf"/>
</dbReference>
<dbReference type="PANTHER" id="PTHR43629">
    <property type="entry name" value="PEPTIDYL-PROLYL CIS-TRANS ISOMERASE"/>
    <property type="match status" value="1"/>
</dbReference>
<dbReference type="PROSITE" id="PS50198">
    <property type="entry name" value="PPIC_PPIASE_2"/>
    <property type="match status" value="1"/>
</dbReference>
<dbReference type="EC" id="5.2.1.8" evidence="2"/>
<dbReference type="OrthoDB" id="498241at2759"/>
<dbReference type="GeneID" id="9690131"/>
<dbReference type="InterPro" id="IPR046357">
    <property type="entry name" value="PPIase_dom_sf"/>
</dbReference>
<sequence>MMLLRSSTPRVVARAVGATFSSSATTASRASSSAIPAMIPRRRQRHRRVSPWVTRTFASSSSSSSSSSAPPHEGQIKIAHILMDASDEAQLDELYERVVAGADDLATLAAEYSKCPSGKANGGLIGWIGRGQTVKPFEDAAFATPIGGVTRAKTTFGVHVVQVLDQREAPAAVVNVSVEDLAEVLEVGDLDGVNLVDVREEDEWRATRIDAFTLMPLSKVMQMTEAEWDEKLAGVDKSKPTYMLCKAGVRSAHAGKEFASRGFKEVYNVMGGMDAWGRRR</sequence>
<dbReference type="InterPro" id="IPR052204">
    <property type="entry name" value="PpiC/parvulin_rotamase"/>
</dbReference>
<feature type="region of interest" description="Disordered" evidence="3">
    <location>
        <begin position="31"/>
        <end position="72"/>
    </location>
</feature>
<dbReference type="SUPFAM" id="SSF52821">
    <property type="entry name" value="Rhodanese/Cell cycle control phosphatase"/>
    <property type="match status" value="1"/>
</dbReference>
<dbReference type="OMA" id="MQDPSFF"/>
<dbReference type="Gene3D" id="3.10.50.40">
    <property type="match status" value="1"/>
</dbReference>